<evidence type="ECO:0000313" key="9">
    <source>
        <dbReference type="EnsemblPlants" id="Pp3c17_10170V3.1"/>
    </source>
</evidence>
<dbReference type="FunFam" id="3.30.730.10:FF:000001">
    <property type="entry name" value="Ethylene-responsive transcription factor 2"/>
    <property type="match status" value="1"/>
</dbReference>
<dbReference type="InterPro" id="IPR036955">
    <property type="entry name" value="AP2/ERF_dom_sf"/>
</dbReference>
<protein>
    <recommendedName>
        <fullName evidence="7">AP2/ERF domain-containing protein</fullName>
    </recommendedName>
</protein>
<sequence length="318" mass="34896">MTSREEKEITKGNQTDLGVHFRGVRKRPWGRFAAEIRDPWKKTRVWLGTFDTAEGAARAYDTAARALRGSKAKTNFTCPLSSEDQSTSQSSTLESWSTSPTSSHNVHHPYRQYQHLLPKQQHPNCGSSAALDTASWRSCLDLNLSAMAPIDHHVQTQDIAQAQNMRINVGHSYVSRGEVAEVAHSTKRPSSTPIQTLFQESLISLKKPLIHSVPAVDVSVSQVEWSLGNSSDRNGTIVTGSVTTPEMRTSSSDCDSSSSVILNTESPETKPTSRGSSILLDLNFPPCHDEQSAVTAADNFCLSRPRITAFFLKSTGRV</sequence>
<dbReference type="EnsemblPlants" id="Pp3c17_10170V3.2">
    <property type="protein sequence ID" value="Pp3c17_10170V3.2"/>
    <property type="gene ID" value="Pp3c17_10170"/>
</dbReference>
<evidence type="ECO:0000259" key="7">
    <source>
        <dbReference type="PROSITE" id="PS51032"/>
    </source>
</evidence>
<dbReference type="Gene3D" id="3.30.730.10">
    <property type="entry name" value="AP2/ERF domain"/>
    <property type="match status" value="1"/>
</dbReference>
<proteinExistence type="predicted"/>
<evidence type="ECO:0000256" key="1">
    <source>
        <dbReference type="ARBA" id="ARBA00004123"/>
    </source>
</evidence>
<evidence type="ECO:0000256" key="5">
    <source>
        <dbReference type="ARBA" id="ARBA00023242"/>
    </source>
</evidence>
<reference evidence="9" key="3">
    <citation type="submission" date="2020-12" db="UniProtKB">
        <authorList>
            <consortium name="EnsemblPlants"/>
        </authorList>
    </citation>
    <scope>IDENTIFICATION</scope>
</reference>
<reference evidence="8 10" key="2">
    <citation type="journal article" date="2018" name="Plant J.">
        <title>The Physcomitrella patens chromosome-scale assembly reveals moss genome structure and evolution.</title>
        <authorList>
            <person name="Lang D."/>
            <person name="Ullrich K.K."/>
            <person name="Murat F."/>
            <person name="Fuchs J."/>
            <person name="Jenkins J."/>
            <person name="Haas F.B."/>
            <person name="Piednoel M."/>
            <person name="Gundlach H."/>
            <person name="Van Bel M."/>
            <person name="Meyberg R."/>
            <person name="Vives C."/>
            <person name="Morata J."/>
            <person name="Symeonidi A."/>
            <person name="Hiss M."/>
            <person name="Muchero W."/>
            <person name="Kamisugi Y."/>
            <person name="Saleh O."/>
            <person name="Blanc G."/>
            <person name="Decker E.L."/>
            <person name="van Gessel N."/>
            <person name="Grimwood J."/>
            <person name="Hayes R.D."/>
            <person name="Graham S.W."/>
            <person name="Gunter L.E."/>
            <person name="McDaniel S.F."/>
            <person name="Hoernstein S.N.W."/>
            <person name="Larsson A."/>
            <person name="Li F.W."/>
            <person name="Perroud P.F."/>
            <person name="Phillips J."/>
            <person name="Ranjan P."/>
            <person name="Rokshar D.S."/>
            <person name="Rothfels C.J."/>
            <person name="Schneider L."/>
            <person name="Shu S."/>
            <person name="Stevenson D.W."/>
            <person name="Thummler F."/>
            <person name="Tillich M."/>
            <person name="Villarreal Aguilar J.C."/>
            <person name="Widiez T."/>
            <person name="Wong G.K."/>
            <person name="Wymore A."/>
            <person name="Zhang Y."/>
            <person name="Zimmer A.D."/>
            <person name="Quatrano R.S."/>
            <person name="Mayer K.F.X."/>
            <person name="Goodstein D."/>
            <person name="Casacuberta J.M."/>
            <person name="Vandepoele K."/>
            <person name="Reski R."/>
            <person name="Cuming A.C."/>
            <person name="Tuskan G.A."/>
            <person name="Maumus F."/>
            <person name="Salse J."/>
            <person name="Schmutz J."/>
            <person name="Rensing S.A."/>
        </authorList>
    </citation>
    <scope>NUCLEOTIDE SEQUENCE [LARGE SCALE GENOMIC DNA]</scope>
    <source>
        <strain evidence="9 10">cv. Gransden 2004</strain>
    </source>
</reference>
<dbReference type="PANTHER" id="PTHR31677">
    <property type="entry name" value="AP2 DOMAIN CLASS TRANSCRIPTION FACTOR"/>
    <property type="match status" value="1"/>
</dbReference>
<accession>A0A2K1J3D2</accession>
<dbReference type="GeneID" id="112294078"/>
<comment type="subcellular location">
    <subcellularLocation>
        <location evidence="1">Nucleus</location>
    </subcellularLocation>
</comment>
<keyword evidence="2" id="KW-0805">Transcription regulation</keyword>
<evidence type="ECO:0000313" key="8">
    <source>
        <dbReference type="EMBL" id="PNR36035.1"/>
    </source>
</evidence>
<keyword evidence="10" id="KW-1185">Reference proteome</keyword>
<dbReference type="PANTHER" id="PTHR31677:SF252">
    <property type="entry name" value="ETHYLENE-RESPONSIVE TRANSCRIPTION FACTOR 3"/>
    <property type="match status" value="1"/>
</dbReference>
<evidence type="ECO:0000256" key="3">
    <source>
        <dbReference type="ARBA" id="ARBA00023125"/>
    </source>
</evidence>
<feature type="compositionally biased region" description="Polar residues" evidence="6">
    <location>
        <begin position="260"/>
        <end position="276"/>
    </location>
</feature>
<dbReference type="SMR" id="A0A2K1J3D2"/>
<dbReference type="InterPro" id="IPR001471">
    <property type="entry name" value="AP2/ERF_dom"/>
</dbReference>
<feature type="domain" description="AP2/ERF" evidence="7">
    <location>
        <begin position="20"/>
        <end position="77"/>
    </location>
</feature>
<gene>
    <name evidence="9" type="primary">LOC112294078</name>
    <name evidence="8" type="ORF">PHYPA_021885</name>
</gene>
<dbReference type="Proteomes" id="UP000006727">
    <property type="component" value="Chromosome 17"/>
</dbReference>
<dbReference type="Gramene" id="Pp3c17_10170V3.1">
    <property type="protein sequence ID" value="Pp3c17_10170V3.1"/>
    <property type="gene ID" value="Pp3c17_10170"/>
</dbReference>
<feature type="region of interest" description="Disordered" evidence="6">
    <location>
        <begin position="245"/>
        <end position="277"/>
    </location>
</feature>
<dbReference type="OrthoDB" id="1931494at2759"/>
<dbReference type="CDD" id="cd00018">
    <property type="entry name" value="AP2"/>
    <property type="match status" value="1"/>
</dbReference>
<dbReference type="GO" id="GO:0005634">
    <property type="term" value="C:nucleus"/>
    <property type="evidence" value="ECO:0007669"/>
    <property type="project" value="UniProtKB-SubCell"/>
</dbReference>
<name>A0A2K1J3D2_PHYPA</name>
<dbReference type="KEGG" id="ppp:112294078"/>
<dbReference type="AlphaFoldDB" id="A0A2K1J3D2"/>
<dbReference type="PaxDb" id="3218-PP1S105_212V6.1"/>
<evidence type="ECO:0000256" key="6">
    <source>
        <dbReference type="SAM" id="MobiDB-lite"/>
    </source>
</evidence>
<feature type="compositionally biased region" description="Low complexity" evidence="6">
    <location>
        <begin position="250"/>
        <end position="259"/>
    </location>
</feature>
<feature type="compositionally biased region" description="Low complexity" evidence="6">
    <location>
        <begin position="79"/>
        <end position="103"/>
    </location>
</feature>
<dbReference type="EMBL" id="ABEU02000017">
    <property type="protein sequence ID" value="PNR36035.1"/>
    <property type="molecule type" value="Genomic_DNA"/>
</dbReference>
<dbReference type="GO" id="GO:0003677">
    <property type="term" value="F:DNA binding"/>
    <property type="evidence" value="ECO:0007669"/>
    <property type="project" value="UniProtKB-KW"/>
</dbReference>
<feature type="region of interest" description="Disordered" evidence="6">
    <location>
        <begin position="77"/>
        <end position="106"/>
    </location>
</feature>
<dbReference type="GO" id="GO:0003700">
    <property type="term" value="F:DNA-binding transcription factor activity"/>
    <property type="evidence" value="ECO:0007669"/>
    <property type="project" value="InterPro"/>
</dbReference>
<dbReference type="EnsemblPlants" id="Pp3c17_10170V3.1">
    <property type="protein sequence ID" value="Pp3c17_10170V3.1"/>
    <property type="gene ID" value="Pp3c17_10170"/>
</dbReference>
<dbReference type="Gramene" id="Pp3c17_10170V3.2">
    <property type="protein sequence ID" value="Pp3c17_10170V3.2"/>
    <property type="gene ID" value="Pp3c17_10170"/>
</dbReference>
<dbReference type="PRINTS" id="PR00367">
    <property type="entry name" value="ETHRSPELEMNT"/>
</dbReference>
<dbReference type="FunCoup" id="A0A2K1J3D2">
    <property type="interactions" value="1847"/>
</dbReference>
<keyword evidence="4" id="KW-0804">Transcription</keyword>
<organism evidence="8">
    <name type="scientific">Physcomitrium patens</name>
    <name type="common">Spreading-leaved earth moss</name>
    <name type="synonym">Physcomitrella patens</name>
    <dbReference type="NCBI Taxonomy" id="3218"/>
    <lineage>
        <taxon>Eukaryota</taxon>
        <taxon>Viridiplantae</taxon>
        <taxon>Streptophyta</taxon>
        <taxon>Embryophyta</taxon>
        <taxon>Bryophyta</taxon>
        <taxon>Bryophytina</taxon>
        <taxon>Bryopsida</taxon>
        <taxon>Funariidae</taxon>
        <taxon>Funariales</taxon>
        <taxon>Funariaceae</taxon>
        <taxon>Physcomitrium</taxon>
    </lineage>
</organism>
<dbReference type="Pfam" id="PF00847">
    <property type="entry name" value="AP2"/>
    <property type="match status" value="1"/>
</dbReference>
<evidence type="ECO:0000256" key="2">
    <source>
        <dbReference type="ARBA" id="ARBA00023015"/>
    </source>
</evidence>
<dbReference type="SMART" id="SM00380">
    <property type="entry name" value="AP2"/>
    <property type="match status" value="1"/>
</dbReference>
<dbReference type="PROSITE" id="PS51032">
    <property type="entry name" value="AP2_ERF"/>
    <property type="match status" value="1"/>
</dbReference>
<keyword evidence="3" id="KW-0238">DNA-binding</keyword>
<dbReference type="SUPFAM" id="SSF54171">
    <property type="entry name" value="DNA-binding domain"/>
    <property type="match status" value="1"/>
</dbReference>
<reference evidence="8 10" key="1">
    <citation type="journal article" date="2008" name="Science">
        <title>The Physcomitrella genome reveals evolutionary insights into the conquest of land by plants.</title>
        <authorList>
            <person name="Rensing S."/>
            <person name="Lang D."/>
            <person name="Zimmer A."/>
            <person name="Terry A."/>
            <person name="Salamov A."/>
            <person name="Shapiro H."/>
            <person name="Nishiyama T."/>
            <person name="Perroud P.-F."/>
            <person name="Lindquist E."/>
            <person name="Kamisugi Y."/>
            <person name="Tanahashi T."/>
            <person name="Sakakibara K."/>
            <person name="Fujita T."/>
            <person name="Oishi K."/>
            <person name="Shin-I T."/>
            <person name="Kuroki Y."/>
            <person name="Toyoda A."/>
            <person name="Suzuki Y."/>
            <person name="Hashimoto A."/>
            <person name="Yamaguchi K."/>
            <person name="Sugano A."/>
            <person name="Kohara Y."/>
            <person name="Fujiyama A."/>
            <person name="Anterola A."/>
            <person name="Aoki S."/>
            <person name="Ashton N."/>
            <person name="Barbazuk W.B."/>
            <person name="Barker E."/>
            <person name="Bennetzen J."/>
            <person name="Bezanilla M."/>
            <person name="Blankenship R."/>
            <person name="Cho S.H."/>
            <person name="Dutcher S."/>
            <person name="Estelle M."/>
            <person name="Fawcett J.A."/>
            <person name="Gundlach H."/>
            <person name="Hanada K."/>
            <person name="Heyl A."/>
            <person name="Hicks K.A."/>
            <person name="Hugh J."/>
            <person name="Lohr M."/>
            <person name="Mayer K."/>
            <person name="Melkozernov A."/>
            <person name="Murata T."/>
            <person name="Nelson D."/>
            <person name="Pils B."/>
            <person name="Prigge M."/>
            <person name="Reiss B."/>
            <person name="Renner T."/>
            <person name="Rombauts S."/>
            <person name="Rushton P."/>
            <person name="Sanderfoot A."/>
            <person name="Schween G."/>
            <person name="Shiu S.-H."/>
            <person name="Stueber K."/>
            <person name="Theodoulou F.L."/>
            <person name="Tu H."/>
            <person name="Van de Peer Y."/>
            <person name="Verrier P.J."/>
            <person name="Waters E."/>
            <person name="Wood A."/>
            <person name="Yang L."/>
            <person name="Cove D."/>
            <person name="Cuming A."/>
            <person name="Hasebe M."/>
            <person name="Lucas S."/>
            <person name="Mishler D.B."/>
            <person name="Reski R."/>
            <person name="Grigoriev I."/>
            <person name="Quatrano R.S."/>
            <person name="Boore J.L."/>
        </authorList>
    </citation>
    <scope>NUCLEOTIDE SEQUENCE [LARGE SCALE GENOMIC DNA]</scope>
    <source>
        <strain evidence="9 10">cv. Gransden 2004</strain>
    </source>
</reference>
<evidence type="ECO:0000256" key="4">
    <source>
        <dbReference type="ARBA" id="ARBA00023163"/>
    </source>
</evidence>
<dbReference type="RefSeq" id="XP_024399983.1">
    <property type="nucleotide sequence ID" value="XM_024544215.2"/>
</dbReference>
<dbReference type="InterPro" id="IPR016177">
    <property type="entry name" value="DNA-bd_dom_sf"/>
</dbReference>
<evidence type="ECO:0000313" key="10">
    <source>
        <dbReference type="Proteomes" id="UP000006727"/>
    </source>
</evidence>
<keyword evidence="5" id="KW-0539">Nucleus</keyword>